<proteinExistence type="predicted"/>
<gene>
    <name evidence="1" type="ORF">T265_02863</name>
</gene>
<organism evidence="1 2">
    <name type="scientific">Opisthorchis viverrini</name>
    <name type="common">Southeast Asian liver fluke</name>
    <dbReference type="NCBI Taxonomy" id="6198"/>
    <lineage>
        <taxon>Eukaryota</taxon>
        <taxon>Metazoa</taxon>
        <taxon>Spiralia</taxon>
        <taxon>Lophotrochozoa</taxon>
        <taxon>Platyhelminthes</taxon>
        <taxon>Trematoda</taxon>
        <taxon>Digenea</taxon>
        <taxon>Opisthorchiida</taxon>
        <taxon>Opisthorchiata</taxon>
        <taxon>Opisthorchiidae</taxon>
        <taxon>Opisthorchis</taxon>
    </lineage>
</organism>
<evidence type="ECO:0000313" key="1">
    <source>
        <dbReference type="EMBL" id="KER30827.1"/>
    </source>
</evidence>
<protein>
    <submittedName>
        <fullName evidence="1">Uncharacterized protein</fullName>
    </submittedName>
</protein>
<accession>A0A074ZXX4</accession>
<dbReference type="Proteomes" id="UP000054324">
    <property type="component" value="Unassembled WGS sequence"/>
</dbReference>
<dbReference type="CTD" id="20317051"/>
<dbReference type="EMBL" id="KL596655">
    <property type="protein sequence ID" value="KER30827.1"/>
    <property type="molecule type" value="Genomic_DNA"/>
</dbReference>
<dbReference type="KEGG" id="ovi:T265_02863"/>
<evidence type="ECO:0000313" key="2">
    <source>
        <dbReference type="Proteomes" id="UP000054324"/>
    </source>
</evidence>
<dbReference type="AlphaFoldDB" id="A0A074ZXX4"/>
<name>A0A074ZXX4_OPIVI</name>
<dbReference type="GeneID" id="20317051"/>
<keyword evidence="2" id="KW-1185">Reference proteome</keyword>
<sequence length="61" mass="6993">MDEMTAAEIKESLTRGRTDAVHHLKTVHLNENHRICKQNGYPVRVGDDGYDEIQTRKELTA</sequence>
<dbReference type="RefSeq" id="XP_009165471.1">
    <property type="nucleotide sequence ID" value="XM_009167207.1"/>
</dbReference>
<reference evidence="1 2" key="1">
    <citation type="submission" date="2013-11" db="EMBL/GenBank/DDBJ databases">
        <title>Opisthorchis viverrini - life in the bile duct.</title>
        <authorList>
            <person name="Young N.D."/>
            <person name="Nagarajan N."/>
            <person name="Lin S.J."/>
            <person name="Korhonen P.K."/>
            <person name="Jex A.R."/>
            <person name="Hall R.S."/>
            <person name="Safavi-Hemami H."/>
            <person name="Kaewkong W."/>
            <person name="Bertrand D."/>
            <person name="Gao S."/>
            <person name="Seet Q."/>
            <person name="Wongkham S."/>
            <person name="Teh B.T."/>
            <person name="Wongkham C."/>
            <person name="Intapan P.M."/>
            <person name="Maleewong W."/>
            <person name="Yang X."/>
            <person name="Hu M."/>
            <person name="Wang Z."/>
            <person name="Hofmann A."/>
            <person name="Sternberg P.W."/>
            <person name="Tan P."/>
            <person name="Wang J."/>
            <person name="Gasser R.B."/>
        </authorList>
    </citation>
    <scope>NUCLEOTIDE SEQUENCE [LARGE SCALE GENOMIC DNA]</scope>
</reference>